<sequence>MINFKQQPSLPTPLVVYTTPRLLPFNSNSLDSLNVTLIITDELLGQDTVLSWVLAELGLHFSVAVVDSEHTRPLRPWVVLGSLLWWLWQQFKVDDGLGSVSQSRADTIVTGITTTNDNHRLATDLLRDLRKIVIQQSLGVEG</sequence>
<protein>
    <submittedName>
        <fullName evidence="1">Uncharacterized protein</fullName>
    </submittedName>
</protein>
<dbReference type="AlphaFoldDB" id="A0A9P8QBV3"/>
<reference evidence="1" key="1">
    <citation type="journal article" date="2021" name="Open Biol.">
        <title>Shared evolutionary footprints suggest mitochondrial oxidative damage underlies multiple complex I losses in fungi.</title>
        <authorList>
            <person name="Schikora-Tamarit M.A."/>
            <person name="Marcet-Houben M."/>
            <person name="Nosek J."/>
            <person name="Gabaldon T."/>
        </authorList>
    </citation>
    <scope>NUCLEOTIDE SEQUENCE</scope>
    <source>
        <strain evidence="1">CBS2887</strain>
    </source>
</reference>
<proteinExistence type="predicted"/>
<evidence type="ECO:0000313" key="1">
    <source>
        <dbReference type="EMBL" id="KAH3688172.1"/>
    </source>
</evidence>
<comment type="caution">
    <text evidence="1">The sequence shown here is derived from an EMBL/GenBank/DDBJ whole genome shotgun (WGS) entry which is preliminary data.</text>
</comment>
<evidence type="ECO:0000313" key="2">
    <source>
        <dbReference type="Proteomes" id="UP000774326"/>
    </source>
</evidence>
<keyword evidence="2" id="KW-1185">Reference proteome</keyword>
<accession>A0A9P8QBV3</accession>
<dbReference type="EMBL" id="JAEUBG010000470">
    <property type="protein sequence ID" value="KAH3688172.1"/>
    <property type="molecule type" value="Genomic_DNA"/>
</dbReference>
<name>A0A9P8QBV3_WICPI</name>
<dbReference type="Proteomes" id="UP000774326">
    <property type="component" value="Unassembled WGS sequence"/>
</dbReference>
<reference evidence="1" key="2">
    <citation type="submission" date="2021-01" db="EMBL/GenBank/DDBJ databases">
        <authorList>
            <person name="Schikora-Tamarit M.A."/>
        </authorList>
    </citation>
    <scope>NUCLEOTIDE SEQUENCE</scope>
    <source>
        <strain evidence="1">CBS2887</strain>
    </source>
</reference>
<organism evidence="1 2">
    <name type="scientific">Wickerhamomyces pijperi</name>
    <name type="common">Yeast</name>
    <name type="synonym">Pichia pijperi</name>
    <dbReference type="NCBI Taxonomy" id="599730"/>
    <lineage>
        <taxon>Eukaryota</taxon>
        <taxon>Fungi</taxon>
        <taxon>Dikarya</taxon>
        <taxon>Ascomycota</taxon>
        <taxon>Saccharomycotina</taxon>
        <taxon>Saccharomycetes</taxon>
        <taxon>Phaffomycetales</taxon>
        <taxon>Wickerhamomycetaceae</taxon>
        <taxon>Wickerhamomyces</taxon>
    </lineage>
</organism>
<gene>
    <name evidence="1" type="ORF">WICPIJ_000814</name>
</gene>